<feature type="domain" description="3-hydroxyacyl-CoA dehydrogenase C-terminal" evidence="4">
    <location>
        <begin position="169"/>
        <end position="257"/>
    </location>
</feature>
<dbReference type="Gene3D" id="1.10.1040.10">
    <property type="entry name" value="N-(1-d-carboxylethyl)-l-norvaline Dehydrogenase, domain 2"/>
    <property type="match status" value="1"/>
</dbReference>
<keyword evidence="2" id="KW-0560">Oxidoreductase</keyword>
<dbReference type="GO" id="GO:0006631">
    <property type="term" value="P:fatty acid metabolic process"/>
    <property type="evidence" value="ECO:0007669"/>
    <property type="project" value="InterPro"/>
</dbReference>
<dbReference type="EMBL" id="AZNF01000002">
    <property type="protein sequence ID" value="KID69232.1"/>
    <property type="molecule type" value="Genomic_DNA"/>
</dbReference>
<dbReference type="PANTHER" id="PTHR48075:SF3">
    <property type="entry name" value="3-HYDROXYACYL-COA DEHYDROGENASE"/>
    <property type="match status" value="1"/>
</dbReference>
<dbReference type="Gene3D" id="3.40.50.720">
    <property type="entry name" value="NAD(P)-binding Rossmann-like Domain"/>
    <property type="match status" value="1"/>
</dbReference>
<protein>
    <submittedName>
        <fullName evidence="6">3-hydroxyacyl-CoA dehydrogenase, NAD binding protein</fullName>
    </submittedName>
</protein>
<evidence type="ECO:0000313" key="7">
    <source>
        <dbReference type="Proteomes" id="UP000031186"/>
    </source>
</evidence>
<dbReference type="OrthoDB" id="5958943at2759"/>
<dbReference type="SUPFAM" id="SSF48179">
    <property type="entry name" value="6-phosphogluconate dehydrogenase C-terminal domain-like"/>
    <property type="match status" value="1"/>
</dbReference>
<evidence type="ECO:0000259" key="4">
    <source>
        <dbReference type="Pfam" id="PF00725"/>
    </source>
</evidence>
<dbReference type="Pfam" id="PF00725">
    <property type="entry name" value="3HCDH"/>
    <property type="match status" value="1"/>
</dbReference>
<dbReference type="SUPFAM" id="SSF51735">
    <property type="entry name" value="NAD(P)-binding Rossmann-fold domains"/>
    <property type="match status" value="1"/>
</dbReference>
<dbReference type="InterPro" id="IPR013328">
    <property type="entry name" value="6PGD_dom2"/>
</dbReference>
<dbReference type="GO" id="GO:0016616">
    <property type="term" value="F:oxidoreductase activity, acting on the CH-OH group of donors, NAD or NADP as acceptor"/>
    <property type="evidence" value="ECO:0007669"/>
    <property type="project" value="InterPro"/>
</dbReference>
<comment type="caution">
    <text evidence="6">The sequence shown here is derived from an EMBL/GenBank/DDBJ whole genome shotgun (WGS) entry which is preliminary data.</text>
</comment>
<dbReference type="Pfam" id="PF02737">
    <property type="entry name" value="3HCDH_N"/>
    <property type="match status" value="1"/>
</dbReference>
<dbReference type="PIRSF" id="PIRSF000105">
    <property type="entry name" value="HCDH"/>
    <property type="match status" value="1"/>
</dbReference>
<name>A0A0B4FN54_METAF</name>
<dbReference type="GO" id="GO:0070403">
    <property type="term" value="F:NAD+ binding"/>
    <property type="evidence" value="ECO:0007669"/>
    <property type="project" value="InterPro"/>
</dbReference>
<dbReference type="AlphaFoldDB" id="A0A0B4FN54"/>
<dbReference type="InterPro" id="IPR006176">
    <property type="entry name" value="3-OHacyl-CoA_DH_NAD-bd"/>
</dbReference>
<evidence type="ECO:0000259" key="5">
    <source>
        <dbReference type="Pfam" id="PF02737"/>
    </source>
</evidence>
<dbReference type="InterPro" id="IPR006108">
    <property type="entry name" value="3HC_DH_C"/>
</dbReference>
<evidence type="ECO:0000313" key="6">
    <source>
        <dbReference type="EMBL" id="KID69232.1"/>
    </source>
</evidence>
<reference evidence="6 7" key="1">
    <citation type="journal article" date="2014" name="Proc. Natl. Acad. Sci. U.S.A.">
        <title>Trajectory and genomic determinants of fungal-pathogen speciation and host adaptation.</title>
        <authorList>
            <person name="Hu X."/>
            <person name="Xiao G."/>
            <person name="Zheng P."/>
            <person name="Shang Y."/>
            <person name="Su Y."/>
            <person name="Zhang X."/>
            <person name="Liu X."/>
            <person name="Zhan S."/>
            <person name="St Leger R.J."/>
            <person name="Wang C."/>
        </authorList>
    </citation>
    <scope>NUCLEOTIDE SEQUENCE [LARGE SCALE GENOMIC DNA]</scope>
    <source>
        <strain evidence="6 7">ARSEF 549</strain>
    </source>
</reference>
<evidence type="ECO:0000256" key="1">
    <source>
        <dbReference type="ARBA" id="ARBA00009463"/>
    </source>
</evidence>
<dbReference type="InterPro" id="IPR036291">
    <property type="entry name" value="NAD(P)-bd_dom_sf"/>
</dbReference>
<evidence type="ECO:0000256" key="2">
    <source>
        <dbReference type="ARBA" id="ARBA00023002"/>
    </source>
</evidence>
<feature type="site" description="Important for catalytic activity" evidence="3">
    <location>
        <position position="143"/>
    </location>
</feature>
<dbReference type="PANTHER" id="PTHR48075">
    <property type="entry name" value="3-HYDROXYACYL-COA DEHYDROGENASE FAMILY PROTEIN"/>
    <property type="match status" value="1"/>
</dbReference>
<comment type="similarity">
    <text evidence="1">Belongs to the 3-hydroxyacyl-CoA dehydrogenase family.</text>
</comment>
<sequence>MHATIARLVRSSVTVLGAGSQGRRLAYMWSSRGNDVHLIDGKPSQLQESVENVNQLRSQLGPNGNFGKVRAHSPDFMRAALSESWLVVECVPERLRLKQEVMAQLDDLAPEETIIASNSSSYPCSELVSGLSLKNAKRVLSAHTYWPPETTGNWRICLKYWVESFIIWAAIKREALLTAAEGAGTPEEIDAIFKGVLKTEKGPFELMDIVGLDVVFDIEKHYAAARRDIPEQPRSYLASYLEKGHLGAKSGRGFYRYDSSPSMQPASHQEIASTTAA</sequence>
<dbReference type="Proteomes" id="UP000031186">
    <property type="component" value="Unassembled WGS sequence"/>
</dbReference>
<dbReference type="InterPro" id="IPR008927">
    <property type="entry name" value="6-PGluconate_DH-like_C_sf"/>
</dbReference>
<organism evidence="6 7">
    <name type="scientific">Metarhizium anisopliae (strain ARSEF 549)</name>
    <dbReference type="NCBI Taxonomy" id="3151832"/>
    <lineage>
        <taxon>Eukaryota</taxon>
        <taxon>Fungi</taxon>
        <taxon>Dikarya</taxon>
        <taxon>Ascomycota</taxon>
        <taxon>Pezizomycotina</taxon>
        <taxon>Sordariomycetes</taxon>
        <taxon>Hypocreomycetidae</taxon>
        <taxon>Hypocreales</taxon>
        <taxon>Clavicipitaceae</taxon>
        <taxon>Metarhizium</taxon>
    </lineage>
</organism>
<dbReference type="HOGENOM" id="CLU_009834_2_0_1"/>
<feature type="domain" description="3-hydroxyacyl-CoA dehydrogenase NAD binding" evidence="5">
    <location>
        <begin position="13"/>
        <end position="149"/>
    </location>
</feature>
<keyword evidence="7" id="KW-1185">Reference proteome</keyword>
<dbReference type="VEuPathDB" id="FungiDB:MAN_01746"/>
<gene>
    <name evidence="6" type="ORF">MAN_01746</name>
</gene>
<proteinExistence type="inferred from homology"/>
<evidence type="ECO:0000256" key="3">
    <source>
        <dbReference type="PIRSR" id="PIRSR000105-1"/>
    </source>
</evidence>
<dbReference type="InterPro" id="IPR022694">
    <property type="entry name" value="3-OHacyl-CoA_DH"/>
</dbReference>
<feature type="non-terminal residue" evidence="6">
    <location>
        <position position="1"/>
    </location>
</feature>
<accession>A0A0B4FN54</accession>